<protein>
    <submittedName>
        <fullName evidence="9">Glycosyltransferase 87 family protein</fullName>
    </submittedName>
</protein>
<name>A0ABW3MES0_9PSEU</name>
<sequence>MTPAVFLLYFLFRKDFRASVTVVVSTAVATVIGLVVNWSGSLAFFFGTGGPRTISATGFIGNQSIAGAFARWKLSDSEQHQLWIYGCVAAGVVTVFALLRAYRMADPVLAMSVTAAFGLLISPVSWGHHWVFMIPAFMGMVAVGVRRRHVGWLVAAVVVAAVAVYPPYLLTDEGGYLMTVPQQLAANGFCVVAFVLLGVYAVPEMAQRLGATRLTQLRRGNPPT</sequence>
<keyword evidence="4 8" id="KW-0812">Transmembrane</keyword>
<feature type="transmembrane region" description="Helical" evidence="8">
    <location>
        <begin position="20"/>
        <end position="47"/>
    </location>
</feature>
<dbReference type="Pfam" id="PF09594">
    <property type="entry name" value="GT87"/>
    <property type="match status" value="1"/>
</dbReference>
<keyword evidence="10" id="KW-1185">Reference proteome</keyword>
<keyword evidence="5 8" id="KW-1133">Transmembrane helix</keyword>
<evidence type="ECO:0000313" key="10">
    <source>
        <dbReference type="Proteomes" id="UP001597045"/>
    </source>
</evidence>
<evidence type="ECO:0000256" key="4">
    <source>
        <dbReference type="ARBA" id="ARBA00022692"/>
    </source>
</evidence>
<dbReference type="InterPro" id="IPR018584">
    <property type="entry name" value="GT87"/>
</dbReference>
<gene>
    <name evidence="9" type="ORF">ACFQ1S_28535</name>
</gene>
<evidence type="ECO:0000256" key="5">
    <source>
        <dbReference type="ARBA" id="ARBA00022989"/>
    </source>
</evidence>
<keyword evidence="3" id="KW-0808">Transferase</keyword>
<evidence type="ECO:0000256" key="3">
    <source>
        <dbReference type="ARBA" id="ARBA00022679"/>
    </source>
</evidence>
<comment type="caution">
    <text evidence="9">The sequence shown here is derived from an EMBL/GenBank/DDBJ whole genome shotgun (WGS) entry which is preliminary data.</text>
</comment>
<feature type="transmembrane region" description="Helical" evidence="8">
    <location>
        <begin position="150"/>
        <end position="169"/>
    </location>
</feature>
<reference evidence="10" key="1">
    <citation type="journal article" date="2019" name="Int. J. Syst. Evol. Microbiol.">
        <title>The Global Catalogue of Microorganisms (GCM) 10K type strain sequencing project: providing services to taxonomists for standard genome sequencing and annotation.</title>
        <authorList>
            <consortium name="The Broad Institute Genomics Platform"/>
            <consortium name="The Broad Institute Genome Sequencing Center for Infectious Disease"/>
            <person name="Wu L."/>
            <person name="Ma J."/>
        </authorList>
    </citation>
    <scope>NUCLEOTIDE SEQUENCE [LARGE SCALE GENOMIC DNA]</scope>
    <source>
        <strain evidence="10">JCM 31486</strain>
    </source>
</reference>
<evidence type="ECO:0000256" key="6">
    <source>
        <dbReference type="ARBA" id="ARBA00023136"/>
    </source>
</evidence>
<accession>A0ABW3MES0</accession>
<evidence type="ECO:0000313" key="9">
    <source>
        <dbReference type="EMBL" id="MFD1049201.1"/>
    </source>
</evidence>
<comment type="subcellular location">
    <subcellularLocation>
        <location evidence="1">Cell membrane</location>
        <topology evidence="1">Multi-pass membrane protein</topology>
    </subcellularLocation>
</comment>
<feature type="transmembrane region" description="Helical" evidence="8">
    <location>
        <begin position="184"/>
        <end position="203"/>
    </location>
</feature>
<dbReference type="EMBL" id="JBHTIS010002041">
    <property type="protein sequence ID" value="MFD1049201.1"/>
    <property type="molecule type" value="Genomic_DNA"/>
</dbReference>
<keyword evidence="2" id="KW-1003">Cell membrane</keyword>
<evidence type="ECO:0000256" key="7">
    <source>
        <dbReference type="ARBA" id="ARBA00024033"/>
    </source>
</evidence>
<dbReference type="Proteomes" id="UP001597045">
    <property type="component" value="Unassembled WGS sequence"/>
</dbReference>
<evidence type="ECO:0000256" key="8">
    <source>
        <dbReference type="SAM" id="Phobius"/>
    </source>
</evidence>
<feature type="transmembrane region" description="Helical" evidence="8">
    <location>
        <begin position="82"/>
        <end position="102"/>
    </location>
</feature>
<proteinExistence type="inferred from homology"/>
<comment type="similarity">
    <text evidence="7">Belongs to the glycosyltransferase 87 family.</text>
</comment>
<feature type="transmembrane region" description="Helical" evidence="8">
    <location>
        <begin position="108"/>
        <end position="138"/>
    </location>
</feature>
<evidence type="ECO:0000256" key="1">
    <source>
        <dbReference type="ARBA" id="ARBA00004651"/>
    </source>
</evidence>
<evidence type="ECO:0000256" key="2">
    <source>
        <dbReference type="ARBA" id="ARBA00022475"/>
    </source>
</evidence>
<organism evidence="9 10">
    <name type="scientific">Kibdelosporangium lantanae</name>
    <dbReference type="NCBI Taxonomy" id="1497396"/>
    <lineage>
        <taxon>Bacteria</taxon>
        <taxon>Bacillati</taxon>
        <taxon>Actinomycetota</taxon>
        <taxon>Actinomycetes</taxon>
        <taxon>Pseudonocardiales</taxon>
        <taxon>Pseudonocardiaceae</taxon>
        <taxon>Kibdelosporangium</taxon>
    </lineage>
</organism>
<keyword evidence="6 8" id="KW-0472">Membrane</keyword>